<dbReference type="EMBL" id="JARJLG010000381">
    <property type="protein sequence ID" value="KAJ7713952.1"/>
    <property type="molecule type" value="Genomic_DNA"/>
</dbReference>
<dbReference type="GO" id="GO:0005634">
    <property type="term" value="C:nucleus"/>
    <property type="evidence" value="ECO:0007669"/>
    <property type="project" value="TreeGrafter"/>
</dbReference>
<dbReference type="PANTHER" id="PTHR46551">
    <property type="entry name" value="SAP DOMAIN-CONTAINING RIBONUCLEOPROTEIN"/>
    <property type="match status" value="1"/>
</dbReference>
<sequence length="202" mass="21725">MEAKLKTLKVVDLKDILAKAQQQPPQKATKPDLIARILASKEATLVYNAKYAPKDDLLAPPEDLDWDVDQVNAPETPVEQPKSTSVPTPAKSDPPVAATDSTPTAVTPAAAPAPAPVSDDVEAEKRRKRAERFGIPVVEPKPTIAKKATAATTKQPDAPEKLDARAARFGTKRAAPVEEVDAEEQERRKKRAERFGTGPAKG</sequence>
<proteinExistence type="predicted"/>
<reference evidence="3" key="1">
    <citation type="submission" date="2023-03" db="EMBL/GenBank/DDBJ databases">
        <title>Massive genome expansion in bonnet fungi (Mycena s.s.) driven by repeated elements and novel gene families across ecological guilds.</title>
        <authorList>
            <consortium name="Lawrence Berkeley National Laboratory"/>
            <person name="Harder C.B."/>
            <person name="Miyauchi S."/>
            <person name="Viragh M."/>
            <person name="Kuo A."/>
            <person name="Thoen E."/>
            <person name="Andreopoulos B."/>
            <person name="Lu D."/>
            <person name="Skrede I."/>
            <person name="Drula E."/>
            <person name="Henrissat B."/>
            <person name="Morin E."/>
            <person name="Kohler A."/>
            <person name="Barry K."/>
            <person name="LaButti K."/>
            <person name="Morin E."/>
            <person name="Salamov A."/>
            <person name="Lipzen A."/>
            <person name="Mereny Z."/>
            <person name="Hegedus B."/>
            <person name="Baldrian P."/>
            <person name="Stursova M."/>
            <person name="Weitz H."/>
            <person name="Taylor A."/>
            <person name="Grigoriev I.V."/>
            <person name="Nagy L.G."/>
            <person name="Martin F."/>
            <person name="Kauserud H."/>
        </authorList>
    </citation>
    <scope>NUCLEOTIDE SEQUENCE</scope>
    <source>
        <strain evidence="3">CBHHK188m</strain>
    </source>
</reference>
<keyword evidence="4" id="KW-1185">Reference proteome</keyword>
<name>A0AAD7H6Y1_9AGAR</name>
<organism evidence="3 4">
    <name type="scientific">Mycena maculata</name>
    <dbReference type="NCBI Taxonomy" id="230809"/>
    <lineage>
        <taxon>Eukaryota</taxon>
        <taxon>Fungi</taxon>
        <taxon>Dikarya</taxon>
        <taxon>Basidiomycota</taxon>
        <taxon>Agaricomycotina</taxon>
        <taxon>Agaricomycetes</taxon>
        <taxon>Agaricomycetidae</taxon>
        <taxon>Agaricales</taxon>
        <taxon>Marasmiineae</taxon>
        <taxon>Mycenaceae</taxon>
        <taxon>Mycena</taxon>
    </lineage>
</organism>
<comment type="caution">
    <text evidence="3">The sequence shown here is derived from an EMBL/GenBank/DDBJ whole genome shotgun (WGS) entry which is preliminary data.</text>
</comment>
<keyword evidence="1" id="KW-0597">Phosphoprotein</keyword>
<dbReference type="PANTHER" id="PTHR46551:SF1">
    <property type="entry name" value="SAP DOMAIN-CONTAINING RIBONUCLEOPROTEIN"/>
    <property type="match status" value="1"/>
</dbReference>
<evidence type="ECO:0000256" key="2">
    <source>
        <dbReference type="SAM" id="MobiDB-lite"/>
    </source>
</evidence>
<evidence type="ECO:0000313" key="3">
    <source>
        <dbReference type="EMBL" id="KAJ7713952.1"/>
    </source>
</evidence>
<feature type="compositionally biased region" description="Low complexity" evidence="2">
    <location>
        <begin position="140"/>
        <end position="156"/>
    </location>
</feature>
<dbReference type="GO" id="GO:0016973">
    <property type="term" value="P:poly(A)+ mRNA export from nucleus"/>
    <property type="evidence" value="ECO:0007669"/>
    <property type="project" value="TreeGrafter"/>
</dbReference>
<feature type="compositionally biased region" description="Basic and acidic residues" evidence="2">
    <location>
        <begin position="157"/>
        <end position="166"/>
    </location>
</feature>
<feature type="region of interest" description="Disordered" evidence="2">
    <location>
        <begin position="51"/>
        <end position="202"/>
    </location>
</feature>
<evidence type="ECO:0008006" key="5">
    <source>
        <dbReference type="Google" id="ProtNLM"/>
    </source>
</evidence>
<dbReference type="AlphaFoldDB" id="A0AAD7H6Y1"/>
<protein>
    <recommendedName>
        <fullName evidence="5">THO1-MOS11 C-terminal domain-containing protein</fullName>
    </recommendedName>
</protein>
<accession>A0AAD7H6Y1</accession>
<dbReference type="InterPro" id="IPR052240">
    <property type="entry name" value="SAP_domain_ribonucleoprotein"/>
</dbReference>
<dbReference type="Proteomes" id="UP001215280">
    <property type="component" value="Unassembled WGS sequence"/>
</dbReference>
<gene>
    <name evidence="3" type="ORF">DFH07DRAFT_1068637</name>
</gene>
<evidence type="ECO:0000256" key="1">
    <source>
        <dbReference type="ARBA" id="ARBA00022553"/>
    </source>
</evidence>
<evidence type="ECO:0000313" key="4">
    <source>
        <dbReference type="Proteomes" id="UP001215280"/>
    </source>
</evidence>
<feature type="compositionally biased region" description="Low complexity" evidence="2">
    <location>
        <begin position="93"/>
        <end position="118"/>
    </location>
</feature>